<comment type="catalytic activity">
    <reaction evidence="13 14">
        <text>a di-trans,poly-cis-dolichyl beta-D-mannosyl phosphate + L-seryl-[protein] = 3-O-(alpha-D-mannosyl)-L-seryl-[protein] + a di-trans,poly-cis-dolichyl phosphate + H(+)</text>
        <dbReference type="Rhea" id="RHEA:17377"/>
        <dbReference type="Rhea" id="RHEA-COMP:9863"/>
        <dbReference type="Rhea" id="RHEA-COMP:13546"/>
        <dbReference type="Rhea" id="RHEA-COMP:19498"/>
        <dbReference type="Rhea" id="RHEA-COMP:19501"/>
        <dbReference type="ChEBI" id="CHEBI:15378"/>
        <dbReference type="ChEBI" id="CHEBI:29999"/>
        <dbReference type="ChEBI" id="CHEBI:57683"/>
        <dbReference type="ChEBI" id="CHEBI:58211"/>
        <dbReference type="ChEBI" id="CHEBI:137321"/>
        <dbReference type="EC" id="2.4.1.109"/>
    </reaction>
</comment>
<keyword evidence="10 14" id="KW-1133">Transmembrane helix</keyword>
<organism evidence="16 17">
    <name type="scientific">Caulochytrium protostelioides</name>
    <dbReference type="NCBI Taxonomy" id="1555241"/>
    <lineage>
        <taxon>Eukaryota</taxon>
        <taxon>Fungi</taxon>
        <taxon>Fungi incertae sedis</taxon>
        <taxon>Chytridiomycota</taxon>
        <taxon>Chytridiomycota incertae sedis</taxon>
        <taxon>Chytridiomycetes</taxon>
        <taxon>Caulochytriales</taxon>
        <taxon>Caulochytriaceae</taxon>
        <taxon>Caulochytrium</taxon>
    </lineage>
</organism>
<evidence type="ECO:0000259" key="15">
    <source>
        <dbReference type="PROSITE" id="PS50919"/>
    </source>
</evidence>
<keyword evidence="9 14" id="KW-0256">Endoplasmic reticulum</keyword>
<dbReference type="InterPro" id="IPR036300">
    <property type="entry name" value="MIR_dom_sf"/>
</dbReference>
<evidence type="ECO:0000256" key="11">
    <source>
        <dbReference type="ARBA" id="ARBA00023136"/>
    </source>
</evidence>
<comment type="catalytic activity">
    <reaction evidence="12 14">
        <text>a di-trans,poly-cis-dolichyl beta-D-mannosyl phosphate + L-threonyl-[protein] = 3-O-(alpha-D-mannosyl)-L-threonyl-[protein] + a di-trans,poly-cis-dolichyl phosphate + H(+)</text>
        <dbReference type="Rhea" id="RHEA:53396"/>
        <dbReference type="Rhea" id="RHEA-COMP:11060"/>
        <dbReference type="Rhea" id="RHEA-COMP:13547"/>
        <dbReference type="Rhea" id="RHEA-COMP:19498"/>
        <dbReference type="Rhea" id="RHEA-COMP:19501"/>
        <dbReference type="ChEBI" id="CHEBI:15378"/>
        <dbReference type="ChEBI" id="CHEBI:30013"/>
        <dbReference type="ChEBI" id="CHEBI:57683"/>
        <dbReference type="ChEBI" id="CHEBI:58211"/>
        <dbReference type="ChEBI" id="CHEBI:137323"/>
        <dbReference type="EC" id="2.4.1.109"/>
    </reaction>
</comment>
<dbReference type="InterPro" id="IPR003342">
    <property type="entry name" value="ArnT-like_N"/>
</dbReference>
<keyword evidence="7 14" id="KW-0812">Transmembrane</keyword>
<evidence type="ECO:0000256" key="7">
    <source>
        <dbReference type="ARBA" id="ARBA00022692"/>
    </source>
</evidence>
<evidence type="ECO:0000256" key="12">
    <source>
        <dbReference type="ARBA" id="ARBA00045085"/>
    </source>
</evidence>
<name>A0A4P9X640_9FUNG</name>
<dbReference type="PANTHER" id="PTHR10050:SF51">
    <property type="entry name" value="PROTEIN O-MANNOSYL-TRANSFERASE 1"/>
    <property type="match status" value="1"/>
</dbReference>
<keyword evidence="6 14" id="KW-0808">Transferase</keyword>
<dbReference type="OrthoDB" id="292747at2759"/>
<comment type="function">
    <text evidence="14">Transfers mannose from Dol-P-mannose to Ser or Thr residues on proteins.</text>
</comment>
<dbReference type="CDD" id="cd23285">
    <property type="entry name" value="beta-trefoil_MIR_PMT4-like"/>
    <property type="match status" value="1"/>
</dbReference>
<keyword evidence="11 14" id="KW-0472">Membrane</keyword>
<protein>
    <recommendedName>
        <fullName evidence="4 14">Dolichyl-phosphate-mannose--protein mannosyltransferase</fullName>
        <ecNumber evidence="4 14">2.4.1.109</ecNumber>
    </recommendedName>
</protein>
<evidence type="ECO:0000256" key="1">
    <source>
        <dbReference type="ARBA" id="ARBA00004477"/>
    </source>
</evidence>
<dbReference type="GO" id="GO:0005789">
    <property type="term" value="C:endoplasmic reticulum membrane"/>
    <property type="evidence" value="ECO:0007669"/>
    <property type="project" value="UniProtKB-SubCell"/>
</dbReference>
<feature type="domain" description="MIR" evidence="15">
    <location>
        <begin position="355"/>
        <end position="413"/>
    </location>
</feature>
<dbReference type="UniPathway" id="UPA00378"/>
<evidence type="ECO:0000256" key="4">
    <source>
        <dbReference type="ARBA" id="ARBA00012839"/>
    </source>
</evidence>
<evidence type="ECO:0000256" key="5">
    <source>
        <dbReference type="ARBA" id="ARBA00022676"/>
    </source>
</evidence>
<dbReference type="PANTHER" id="PTHR10050">
    <property type="entry name" value="DOLICHYL-PHOSPHATE-MANNOSE--PROTEIN MANNOSYLTRANSFERASE"/>
    <property type="match status" value="1"/>
</dbReference>
<dbReference type="SUPFAM" id="SSF82109">
    <property type="entry name" value="MIR domain"/>
    <property type="match status" value="1"/>
</dbReference>
<dbReference type="PROSITE" id="PS50919">
    <property type="entry name" value="MIR"/>
    <property type="match status" value="1"/>
</dbReference>
<accession>A0A4P9X640</accession>
<feature type="transmembrane region" description="Helical" evidence="14">
    <location>
        <begin position="175"/>
        <end position="200"/>
    </location>
</feature>
<proteinExistence type="inferred from homology"/>
<dbReference type="STRING" id="1555241.A0A4P9X640"/>
<gene>
    <name evidence="16" type="ORF">CXG81DRAFT_13170</name>
</gene>
<evidence type="ECO:0000313" key="17">
    <source>
        <dbReference type="Proteomes" id="UP000274922"/>
    </source>
</evidence>
<evidence type="ECO:0000256" key="10">
    <source>
        <dbReference type="ARBA" id="ARBA00022989"/>
    </source>
</evidence>
<feature type="transmembrane region" description="Helical" evidence="14">
    <location>
        <begin position="221"/>
        <end position="242"/>
    </location>
</feature>
<dbReference type="SMART" id="SM00472">
    <property type="entry name" value="MIR"/>
    <property type="match status" value="3"/>
</dbReference>
<dbReference type="InterPro" id="IPR032421">
    <property type="entry name" value="PMT_4TMC"/>
</dbReference>
<dbReference type="Pfam" id="PF02366">
    <property type="entry name" value="PMT"/>
    <property type="match status" value="1"/>
</dbReference>
<dbReference type="GO" id="GO:0004169">
    <property type="term" value="F:dolichyl-phosphate-mannose-protein mannosyltransferase activity"/>
    <property type="evidence" value="ECO:0007669"/>
    <property type="project" value="UniProtKB-UniRule"/>
</dbReference>
<feature type="transmembrane region" description="Helical" evidence="14">
    <location>
        <begin position="679"/>
        <end position="698"/>
    </location>
</feature>
<dbReference type="Pfam" id="PF16192">
    <property type="entry name" value="PMT_4TMC"/>
    <property type="match status" value="1"/>
</dbReference>
<evidence type="ECO:0000256" key="3">
    <source>
        <dbReference type="ARBA" id="ARBA00007222"/>
    </source>
</evidence>
<keyword evidence="5 14" id="KW-0328">Glycosyltransferase</keyword>
<comment type="similarity">
    <text evidence="3 14">Belongs to the glycosyltransferase 39 family.</text>
</comment>
<reference evidence="17" key="1">
    <citation type="journal article" date="2018" name="Nat. Microbiol.">
        <title>Leveraging single-cell genomics to expand the fungal tree of life.</title>
        <authorList>
            <person name="Ahrendt S.R."/>
            <person name="Quandt C.A."/>
            <person name="Ciobanu D."/>
            <person name="Clum A."/>
            <person name="Salamov A."/>
            <person name="Andreopoulos B."/>
            <person name="Cheng J.F."/>
            <person name="Woyke T."/>
            <person name="Pelin A."/>
            <person name="Henrissat B."/>
            <person name="Reynolds N.K."/>
            <person name="Benny G.L."/>
            <person name="Smith M.E."/>
            <person name="James T.Y."/>
            <person name="Grigoriev I.V."/>
        </authorList>
    </citation>
    <scope>NUCLEOTIDE SEQUENCE [LARGE SCALE GENOMIC DNA]</scope>
    <source>
        <strain evidence="17">ATCC 52028</strain>
    </source>
</reference>
<comment type="pathway">
    <text evidence="2 14">Protein modification; protein glycosylation.</text>
</comment>
<evidence type="ECO:0000256" key="6">
    <source>
        <dbReference type="ARBA" id="ARBA00022679"/>
    </source>
</evidence>
<evidence type="ECO:0000256" key="2">
    <source>
        <dbReference type="ARBA" id="ARBA00004922"/>
    </source>
</evidence>
<evidence type="ECO:0000256" key="9">
    <source>
        <dbReference type="ARBA" id="ARBA00022824"/>
    </source>
</evidence>
<dbReference type="Pfam" id="PF02815">
    <property type="entry name" value="MIR"/>
    <property type="match status" value="1"/>
</dbReference>
<dbReference type="EMBL" id="ML014213">
    <property type="protein sequence ID" value="RKP00480.1"/>
    <property type="molecule type" value="Genomic_DNA"/>
</dbReference>
<feature type="transmembrane region" description="Helical" evidence="14">
    <location>
        <begin position="607"/>
        <end position="624"/>
    </location>
</feature>
<sequence length="727" mass="82868">MVLLVLTILTRLWRIEHPGQVVFDEVHFGKFAAYYLQRTYFFDVHPPLAKMLFALAGWFVGFDGKFLFDNIGDDYVANNVPYIGLRLFSAAFGIAIVPLAFTIMRDIGLSAPTAFMGGLMLVLDNALVTQSQLILLDTQLLFFGMLSAYCYVQFFKHRSVPLTRVWWTWNLATGASLACVLGVKLVGFITVATVGMAVAFDLWRLLDIRRGLTVREFTRHFAARALGLIFFPIAIYMLFFVAHFQILRYSGPGDDFMSLPFQSTLEGNKITTASTRVPFPSVVTLHARTHDVFLHSHLDRYPLRYDDGRVSSAGQQVSGYPHVDVNNLWSLDEPDPARVPVPHREPTAIEKAAGLRYLMNNDLVRLRHVNTSSYLLTHDVASPLTPTNMEMTTVLEDVANQRYNETVWRVVFDGKDGDNLMIRSKRHSIKFVNLHHNVAIHAHAGTYGDWGFKQTEINGNKAITDTRNAWTIRDIQHPRIVNGIEINEAGDPLEPDDANPKVENISFMQKFLEIHTLMFHHNAALTKPHPYSSEAITWPFVLRGISYWETKVGLKQIYLLGNPFIWWSAISGVLVWIALTLVDLLLLRRGVDELGANMRTWWYRGPGFLVLYWAGHWVPFFLMGRKLFLHHYLPSVMFSIMVTVSVLECAGKLMSPTMRPALLRRMNLAQWKEQPVHSGYYAVLVGLAALYAITFFYFSPLTYGTGFPTVEHIRRHKWLSSWDLQHA</sequence>
<feature type="transmembrane region" description="Helical" evidence="14">
    <location>
        <begin position="636"/>
        <end position="658"/>
    </location>
</feature>
<evidence type="ECO:0000256" key="8">
    <source>
        <dbReference type="ARBA" id="ARBA00022737"/>
    </source>
</evidence>
<evidence type="ECO:0000256" key="14">
    <source>
        <dbReference type="RuleBase" id="RU367007"/>
    </source>
</evidence>
<dbReference type="EC" id="2.4.1.109" evidence="4 14"/>
<feature type="transmembrane region" description="Helical" evidence="14">
    <location>
        <begin position="134"/>
        <end position="155"/>
    </location>
</feature>
<feature type="transmembrane region" description="Helical" evidence="14">
    <location>
        <begin position="564"/>
        <end position="586"/>
    </location>
</feature>
<feature type="transmembrane region" description="Helical" evidence="14">
    <location>
        <begin position="80"/>
        <end position="101"/>
    </location>
</feature>
<evidence type="ECO:0000256" key="13">
    <source>
        <dbReference type="ARBA" id="ARBA00045102"/>
    </source>
</evidence>
<dbReference type="InterPro" id="IPR016093">
    <property type="entry name" value="MIR_motif"/>
</dbReference>
<dbReference type="AlphaFoldDB" id="A0A4P9X640"/>
<evidence type="ECO:0000313" key="16">
    <source>
        <dbReference type="EMBL" id="RKP00480.1"/>
    </source>
</evidence>
<dbReference type="Proteomes" id="UP000274922">
    <property type="component" value="Unassembled WGS sequence"/>
</dbReference>
<dbReference type="Gene3D" id="2.80.10.50">
    <property type="match status" value="1"/>
</dbReference>
<comment type="subcellular location">
    <subcellularLocation>
        <location evidence="1 14">Endoplasmic reticulum membrane</location>
        <topology evidence="1 14">Multi-pass membrane protein</topology>
    </subcellularLocation>
</comment>
<dbReference type="InterPro" id="IPR027005">
    <property type="entry name" value="PMT-like"/>
</dbReference>
<keyword evidence="8" id="KW-0677">Repeat</keyword>
<feature type="transmembrane region" description="Helical" evidence="14">
    <location>
        <begin position="48"/>
        <end position="68"/>
    </location>
</feature>
<keyword evidence="17" id="KW-1185">Reference proteome</keyword>